<feature type="signal peptide" evidence="2">
    <location>
        <begin position="1"/>
        <end position="21"/>
    </location>
</feature>
<feature type="region of interest" description="Disordered" evidence="1">
    <location>
        <begin position="586"/>
        <end position="627"/>
    </location>
</feature>
<accession>A0A5C6C6I2</accession>
<evidence type="ECO:0000256" key="2">
    <source>
        <dbReference type="SAM" id="SignalP"/>
    </source>
</evidence>
<keyword evidence="4" id="KW-1185">Reference proteome</keyword>
<dbReference type="EMBL" id="SJPT01000009">
    <property type="protein sequence ID" value="TWU20240.1"/>
    <property type="molecule type" value="Genomic_DNA"/>
</dbReference>
<gene>
    <name evidence="3" type="ORF">Pla52o_47550</name>
</gene>
<feature type="compositionally biased region" description="Polar residues" evidence="1">
    <location>
        <begin position="598"/>
        <end position="610"/>
    </location>
</feature>
<keyword evidence="2" id="KW-0732">Signal</keyword>
<feature type="compositionally biased region" description="Polar residues" evidence="1">
    <location>
        <begin position="347"/>
        <end position="382"/>
    </location>
</feature>
<feature type="compositionally biased region" description="Basic and acidic residues" evidence="1">
    <location>
        <begin position="447"/>
        <end position="465"/>
    </location>
</feature>
<dbReference type="AlphaFoldDB" id="A0A5C6C6I2"/>
<evidence type="ECO:0000256" key="1">
    <source>
        <dbReference type="SAM" id="MobiDB-lite"/>
    </source>
</evidence>
<dbReference type="RefSeq" id="WP_146596754.1">
    <property type="nucleotide sequence ID" value="NZ_SJPT01000009.1"/>
</dbReference>
<feature type="compositionally biased region" description="Polar residues" evidence="1">
    <location>
        <begin position="293"/>
        <end position="306"/>
    </location>
</feature>
<feature type="compositionally biased region" description="Basic and acidic residues" evidence="1">
    <location>
        <begin position="426"/>
        <end position="439"/>
    </location>
</feature>
<proteinExistence type="predicted"/>
<dbReference type="Proteomes" id="UP000316304">
    <property type="component" value="Unassembled WGS sequence"/>
</dbReference>
<feature type="compositionally biased region" description="Low complexity" evidence="1">
    <location>
        <begin position="384"/>
        <end position="404"/>
    </location>
</feature>
<feature type="chain" id="PRO_5022837416" evidence="2">
    <location>
        <begin position="22"/>
        <end position="627"/>
    </location>
</feature>
<comment type="caution">
    <text evidence="3">The sequence shown here is derived from an EMBL/GenBank/DDBJ whole genome shotgun (WGS) entry which is preliminary data.</text>
</comment>
<evidence type="ECO:0000313" key="4">
    <source>
        <dbReference type="Proteomes" id="UP000316304"/>
    </source>
</evidence>
<feature type="region of interest" description="Disordered" evidence="1">
    <location>
        <begin position="293"/>
        <end position="572"/>
    </location>
</feature>
<reference evidence="3 4" key="1">
    <citation type="submission" date="2019-02" db="EMBL/GenBank/DDBJ databases">
        <title>Deep-cultivation of Planctomycetes and their phenomic and genomic characterization uncovers novel biology.</title>
        <authorList>
            <person name="Wiegand S."/>
            <person name="Jogler M."/>
            <person name="Boedeker C."/>
            <person name="Pinto D."/>
            <person name="Vollmers J."/>
            <person name="Rivas-Marin E."/>
            <person name="Kohn T."/>
            <person name="Peeters S.H."/>
            <person name="Heuer A."/>
            <person name="Rast P."/>
            <person name="Oberbeckmann S."/>
            <person name="Bunk B."/>
            <person name="Jeske O."/>
            <person name="Meyerdierks A."/>
            <person name="Storesund J.E."/>
            <person name="Kallscheuer N."/>
            <person name="Luecker S."/>
            <person name="Lage O.M."/>
            <person name="Pohl T."/>
            <person name="Merkel B.J."/>
            <person name="Hornburger P."/>
            <person name="Mueller R.-W."/>
            <person name="Bruemmer F."/>
            <person name="Labrenz M."/>
            <person name="Spormann A.M."/>
            <person name="Op Den Camp H."/>
            <person name="Overmann J."/>
            <person name="Amann R."/>
            <person name="Jetten M.S.M."/>
            <person name="Mascher T."/>
            <person name="Medema M.H."/>
            <person name="Devos D.P."/>
            <person name="Kaster A.-K."/>
            <person name="Ovreas L."/>
            <person name="Rohde M."/>
            <person name="Galperin M.Y."/>
            <person name="Jogler C."/>
        </authorList>
    </citation>
    <scope>NUCLEOTIDE SEQUENCE [LARGE SCALE GENOMIC DNA]</scope>
    <source>
        <strain evidence="3 4">Pla52o</strain>
    </source>
</reference>
<feature type="compositionally biased region" description="Polar residues" evidence="1">
    <location>
        <begin position="478"/>
        <end position="497"/>
    </location>
</feature>
<name>A0A5C6C6I2_9BACT</name>
<protein>
    <submittedName>
        <fullName evidence="3">Uncharacterized protein</fullName>
    </submittedName>
</protein>
<organism evidence="3 4">
    <name type="scientific">Novipirellula galeiformis</name>
    <dbReference type="NCBI Taxonomy" id="2528004"/>
    <lineage>
        <taxon>Bacteria</taxon>
        <taxon>Pseudomonadati</taxon>
        <taxon>Planctomycetota</taxon>
        <taxon>Planctomycetia</taxon>
        <taxon>Pirellulales</taxon>
        <taxon>Pirellulaceae</taxon>
        <taxon>Novipirellula</taxon>
    </lineage>
</organism>
<dbReference type="OrthoDB" id="292767at2"/>
<evidence type="ECO:0000313" key="3">
    <source>
        <dbReference type="EMBL" id="TWU20240.1"/>
    </source>
</evidence>
<sequence length="627" mass="66511" precursor="true">MSKRRRLTAVLTFAAASFAAADAPACFLTDWLYGRQPAYVAGYAPYPVASPYAVNYGYAANYGAAPVAYAAGYAPASPMVAAYPPASPLYSAAYGATPLTPSATPRYQISGVYQAQQPAYAYNNPSVYTGMPVASPATAQTSYSLPLNSTPTPIATAYPPATLPTATIPIPNGGIPLAQRLRGNAPTSSFYGGGNTYPMQPSASQSYSAGYAVPATAMPATQTAPLYVVPTQPRVGGLGRFFSSLFGTNYQTSYYRAPVTYYRPVTSIDPVSGTTVTTQRACTSYLDQLQRSPYSSLGANQPSVYSPTPIGQPVPAGAPADTSPLSPPSLSGGQFAPAYGQPPAYGSVTSQSPPSPIGNVNQAGATVDPNRQFTIPIPSTTMDPYASSNGNSSSAPPSAGYAPSNLVPNGYTPNTEPLSGAPSPEGNDRAPLDPPRLESARPSQTDTQDRYPSDIDRYLDDHRDNTSPSAGEPAKSKMQWQLQNPADSSVFGSNSTEASDRMITANEKSEQSNLGYSSAHPIQAPPNYVSPFRRQTLEVQPQPTEREQPLTAPPLPPSSEQPINASNRERSRYAIPLREAALVRERTRESEMLPPVNRTYQPVSRQSETRTPAKRKRQESGWGAITP</sequence>